<organism evidence="9 10">
    <name type="scientific">Paracoccidioides brasiliensis</name>
    <dbReference type="NCBI Taxonomy" id="121759"/>
    <lineage>
        <taxon>Eukaryota</taxon>
        <taxon>Fungi</taxon>
        <taxon>Dikarya</taxon>
        <taxon>Ascomycota</taxon>
        <taxon>Pezizomycotina</taxon>
        <taxon>Eurotiomycetes</taxon>
        <taxon>Eurotiomycetidae</taxon>
        <taxon>Onygenales</taxon>
        <taxon>Ajellomycetaceae</taxon>
        <taxon>Paracoccidioides</taxon>
    </lineage>
</organism>
<feature type="binding site" evidence="7">
    <location>
        <begin position="318"/>
        <end position="327"/>
    </location>
    <ligand>
        <name>ATP</name>
        <dbReference type="ChEBI" id="CHEBI:30616"/>
    </ligand>
</feature>
<comment type="similarity">
    <text evidence="7">Belongs to the NnrD/CARKD family.</text>
</comment>
<evidence type="ECO:0000313" key="10">
    <source>
        <dbReference type="Proteomes" id="UP000242814"/>
    </source>
</evidence>
<feature type="domain" description="YjeF C-terminal" evidence="8">
    <location>
        <begin position="132"/>
        <end position="437"/>
    </location>
</feature>
<feature type="binding site" evidence="7">
    <location>
        <position position="202"/>
    </location>
    <ligand>
        <name>(6S)-NADPHX</name>
        <dbReference type="ChEBI" id="CHEBI:64076"/>
    </ligand>
</feature>
<dbReference type="SUPFAM" id="SSF53613">
    <property type="entry name" value="Ribokinase-like"/>
    <property type="match status" value="1"/>
</dbReference>
<comment type="function">
    <text evidence="7">Catalyzes the dehydration of the S-form of NAD(P)HX at the expense of ATP, which is converted to ADP. Together with NAD(P)HX epimerase, which catalyzes the epimerization of the S- and R-forms, the enzyme allows the repair of both epimers of NAD(P)HX, a damaged form of NAD(P)H that is a result of enzymatic or heat-dependent hydration.</text>
</comment>
<dbReference type="VEuPathDB" id="FungiDB:PABG_00056"/>
<dbReference type="GO" id="GO:0110051">
    <property type="term" value="P:metabolite repair"/>
    <property type="evidence" value="ECO:0007669"/>
    <property type="project" value="TreeGrafter"/>
</dbReference>
<dbReference type="AlphaFoldDB" id="A0A1D2JKW3"/>
<evidence type="ECO:0000256" key="2">
    <source>
        <dbReference type="ARBA" id="ARBA00022840"/>
    </source>
</evidence>
<dbReference type="InterPro" id="IPR017953">
    <property type="entry name" value="Carbohydrate_kinase_pred_CS"/>
</dbReference>
<keyword evidence="2 7" id="KW-0067">ATP-binding</keyword>
<dbReference type="InterPro" id="IPR000631">
    <property type="entry name" value="CARKD"/>
</dbReference>
<dbReference type="VEuPathDB" id="FungiDB:PADG_02448"/>
<comment type="catalytic activity">
    <reaction evidence="7">
        <text>(6S)-NADHX + ATP = ADP + phosphate + NADH + H(+)</text>
        <dbReference type="Rhea" id="RHEA:19017"/>
        <dbReference type="ChEBI" id="CHEBI:15378"/>
        <dbReference type="ChEBI" id="CHEBI:30616"/>
        <dbReference type="ChEBI" id="CHEBI:43474"/>
        <dbReference type="ChEBI" id="CHEBI:57945"/>
        <dbReference type="ChEBI" id="CHEBI:64074"/>
        <dbReference type="ChEBI" id="CHEBI:456216"/>
        <dbReference type="EC" id="4.2.1.93"/>
    </reaction>
</comment>
<comment type="caution">
    <text evidence="9">The sequence shown here is derived from an EMBL/GenBank/DDBJ whole genome shotgun (WGS) entry which is preliminary data.</text>
</comment>
<dbReference type="PROSITE" id="PS51383">
    <property type="entry name" value="YJEF_C_3"/>
    <property type="match status" value="1"/>
</dbReference>
<comment type="catalytic activity">
    <reaction evidence="6 7">
        <text>(6S)-NADPHX + ATP = ADP + phosphate + NADPH + H(+)</text>
        <dbReference type="Rhea" id="RHEA:32231"/>
        <dbReference type="ChEBI" id="CHEBI:15378"/>
        <dbReference type="ChEBI" id="CHEBI:30616"/>
        <dbReference type="ChEBI" id="CHEBI:43474"/>
        <dbReference type="ChEBI" id="CHEBI:57783"/>
        <dbReference type="ChEBI" id="CHEBI:64076"/>
        <dbReference type="ChEBI" id="CHEBI:456216"/>
        <dbReference type="EC" id="4.2.1.93"/>
    </reaction>
</comment>
<evidence type="ECO:0000256" key="4">
    <source>
        <dbReference type="ARBA" id="ARBA00023027"/>
    </source>
</evidence>
<gene>
    <name evidence="9" type="ORF">ACO22_01762</name>
</gene>
<evidence type="ECO:0000256" key="1">
    <source>
        <dbReference type="ARBA" id="ARBA00022741"/>
    </source>
</evidence>
<evidence type="ECO:0000256" key="5">
    <source>
        <dbReference type="ARBA" id="ARBA00023239"/>
    </source>
</evidence>
<dbReference type="GO" id="GO:0047453">
    <property type="term" value="F:ATP-dependent NAD(P)H-hydrate dehydratase activity"/>
    <property type="evidence" value="ECO:0007669"/>
    <property type="project" value="UniProtKB-UniRule"/>
</dbReference>
<keyword evidence="5 7" id="KW-0456">Lyase</keyword>
<dbReference type="EC" id="4.2.1.93" evidence="7"/>
<feature type="binding site" evidence="7">
    <location>
        <begin position="299"/>
        <end position="303"/>
    </location>
    <ligand>
        <name>ATP</name>
        <dbReference type="ChEBI" id="CHEBI:30616"/>
    </ligand>
</feature>
<evidence type="ECO:0000313" key="9">
    <source>
        <dbReference type="EMBL" id="ODH39819.1"/>
    </source>
</evidence>
<keyword evidence="7" id="KW-0963">Cytoplasm</keyword>
<sequence length="446" mass="48594">MPNPDTPPLQQAMSASSKRLLANIRRIIPPMLEKFHKGQLGRVAVIGGSPECVALVKPLLFPKIYQMSSYMILEELPVSFSIPELHIFPQWHLQDLVYLPPFTQAFLFLWLKGAPELHTFRLTQFSKFLMIGCDMSHVICEPSAATVIKGFSPNLMVHPILQSSTTLSALKTNPLPAPDILTLAKPIISFLPRLHVLVIGPGLGRDPTTLQIVIEVLKEARSRQMPVVLDADALLLIQEHPDLVRGYPECILTPNVVEFARLVKAIGVDVSSASANDAGQSEACKRLSNALGGVTIIQKGAHDIISNGITSIVSDVRGGLKRSGGQGDTLTGTLGTMLAWRKAYHEGLWDTGESEAGERKAEPYEHDIEKELFLSVDECSGGNGKRKKLSPPATLLLAAWAGSAITRECSRKAFVAKGRSMQASDLTDEVHRSFLDLIGEPEGPKL</sequence>
<keyword evidence="4 7" id="KW-0520">NAD</keyword>
<dbReference type="Gene3D" id="3.40.1190.20">
    <property type="match status" value="1"/>
</dbReference>
<dbReference type="Pfam" id="PF01256">
    <property type="entry name" value="Carb_kinase"/>
    <property type="match status" value="1"/>
</dbReference>
<dbReference type="EMBL" id="LZYO01000047">
    <property type="protein sequence ID" value="ODH39819.1"/>
    <property type="molecule type" value="Genomic_DNA"/>
</dbReference>
<name>A0A1D2JKW3_PARBR</name>
<keyword evidence="1 7" id="KW-0547">Nucleotide-binding</keyword>
<dbReference type="PROSITE" id="PS01050">
    <property type="entry name" value="YJEF_C_2"/>
    <property type="match status" value="1"/>
</dbReference>
<proteinExistence type="inferred from homology"/>
<reference evidence="9 10" key="1">
    <citation type="submission" date="2016-06" db="EMBL/GenBank/DDBJ databases">
        <authorList>
            <person name="Kjaerup R.B."/>
            <person name="Dalgaard T.S."/>
            <person name="Juul-Madsen H.R."/>
        </authorList>
    </citation>
    <scope>NUCLEOTIDE SEQUENCE [LARGE SCALE GENOMIC DNA]</scope>
    <source>
        <strain evidence="9 10">Pb300</strain>
    </source>
</reference>
<accession>A0A1D2JKW3</accession>
<evidence type="ECO:0000256" key="3">
    <source>
        <dbReference type="ARBA" id="ARBA00022857"/>
    </source>
</evidence>
<keyword evidence="3" id="KW-0521">NADP</keyword>
<comment type="subcellular location">
    <subcellularLocation>
        <location evidence="7">Cytoplasm</location>
    </subcellularLocation>
</comment>
<feature type="binding site" evidence="7">
    <location>
        <position position="328"/>
    </location>
    <ligand>
        <name>(6S)-NADPHX</name>
        <dbReference type="ChEBI" id="CHEBI:64076"/>
    </ligand>
</feature>
<keyword evidence="7" id="KW-0597">Phosphoprotein</keyword>
<evidence type="ECO:0000256" key="6">
    <source>
        <dbReference type="ARBA" id="ARBA00047472"/>
    </source>
</evidence>
<dbReference type="GO" id="GO:0046496">
    <property type="term" value="P:nicotinamide nucleotide metabolic process"/>
    <property type="evidence" value="ECO:0007669"/>
    <property type="project" value="UniProtKB-UniRule"/>
</dbReference>
<dbReference type="CDD" id="cd01171">
    <property type="entry name" value="YXKO-related"/>
    <property type="match status" value="1"/>
</dbReference>
<evidence type="ECO:0000256" key="7">
    <source>
        <dbReference type="HAMAP-Rule" id="MF_03157"/>
    </source>
</evidence>
<feature type="binding site" evidence="7">
    <location>
        <begin position="255"/>
        <end position="261"/>
    </location>
    <ligand>
        <name>(6S)-NADPHX</name>
        <dbReference type="ChEBI" id="CHEBI:64076"/>
    </ligand>
</feature>
<evidence type="ECO:0000259" key="8">
    <source>
        <dbReference type="PROSITE" id="PS51383"/>
    </source>
</evidence>
<dbReference type="GO" id="GO:0005524">
    <property type="term" value="F:ATP binding"/>
    <property type="evidence" value="ECO:0007669"/>
    <property type="project" value="UniProtKB-KW"/>
</dbReference>
<protein>
    <recommendedName>
        <fullName evidence="7">ATP-dependent (S)-NAD(P)H-hydrate dehydratase</fullName>
        <ecNumber evidence="7">4.2.1.93</ecNumber>
    </recommendedName>
    <alternativeName>
        <fullName evidence="7">ATP-dependent NAD(P)HX dehydratase</fullName>
    </alternativeName>
</protein>
<dbReference type="InterPro" id="IPR029056">
    <property type="entry name" value="Ribokinase-like"/>
</dbReference>
<dbReference type="GO" id="GO:0005737">
    <property type="term" value="C:cytoplasm"/>
    <property type="evidence" value="ECO:0007669"/>
    <property type="project" value="UniProtKB-SubCell"/>
</dbReference>
<dbReference type="PANTHER" id="PTHR12592">
    <property type="entry name" value="ATP-DEPENDENT (S)-NAD(P)H-HYDRATE DEHYDRATASE FAMILY MEMBER"/>
    <property type="match status" value="1"/>
</dbReference>
<dbReference type="Proteomes" id="UP000242814">
    <property type="component" value="Unassembled WGS sequence"/>
</dbReference>
<dbReference type="OMA" id="WRAAYHN"/>
<dbReference type="HAMAP" id="MF_01965">
    <property type="entry name" value="NADHX_dehydratase"/>
    <property type="match status" value="1"/>
</dbReference>
<comment type="cofactor">
    <cofactor evidence="7">
        <name>Mg(2+)</name>
        <dbReference type="ChEBI" id="CHEBI:18420"/>
    </cofactor>
</comment>
<dbReference type="PANTHER" id="PTHR12592:SF0">
    <property type="entry name" value="ATP-DEPENDENT (S)-NAD(P)H-HYDRATE DEHYDRATASE"/>
    <property type="match status" value="1"/>
</dbReference>